<accession>A0A5J4VAC4</accession>
<comment type="caution">
    <text evidence="1">The sequence shown here is derived from an EMBL/GenBank/DDBJ whole genome shotgun (WGS) entry which is preliminary data.</text>
</comment>
<gene>
    <name evidence="1" type="ORF">EZS28_025186</name>
</gene>
<evidence type="ECO:0000313" key="2">
    <source>
        <dbReference type="Proteomes" id="UP000324800"/>
    </source>
</evidence>
<dbReference type="AlphaFoldDB" id="A0A5J4VAC4"/>
<reference evidence="1 2" key="1">
    <citation type="submission" date="2019-03" db="EMBL/GenBank/DDBJ databases">
        <title>Single cell metagenomics reveals metabolic interactions within the superorganism composed of flagellate Streblomastix strix and complex community of Bacteroidetes bacteria on its surface.</title>
        <authorList>
            <person name="Treitli S.C."/>
            <person name="Kolisko M."/>
            <person name="Husnik F."/>
            <person name="Keeling P."/>
            <person name="Hampl V."/>
        </authorList>
    </citation>
    <scope>NUCLEOTIDE SEQUENCE [LARGE SCALE GENOMIC DNA]</scope>
    <source>
        <strain evidence="1">ST1C</strain>
    </source>
</reference>
<dbReference type="EMBL" id="SNRW01008588">
    <property type="protein sequence ID" value="KAA6379284.1"/>
    <property type="molecule type" value="Genomic_DNA"/>
</dbReference>
<proteinExistence type="predicted"/>
<protein>
    <submittedName>
        <fullName evidence="1">Uncharacterized protein</fullName>
    </submittedName>
</protein>
<sequence length="239" mass="27174">MFRRNLEIDLLDSDQTIATPEEVPPNAITAARALFVKLTNPQAQPMLVFDQVLANLETKLLQQYKLLRGALIQIVKRDWRASLKINLCTVISIYNTIYEKHMTQVLIDTTEQGILLKTPTSPVIHSEYNNLMMRSLQALHLTEGAHLASVDRLLTRIVGFTGELDQELKKLTGQQVKDMIRNKPEIMPPEQAQDLARNPTLQIQLTVFLPLLSQFQQQSLNPYAPLNPICDQLAQQQIQ</sequence>
<organism evidence="1 2">
    <name type="scientific">Streblomastix strix</name>
    <dbReference type="NCBI Taxonomy" id="222440"/>
    <lineage>
        <taxon>Eukaryota</taxon>
        <taxon>Metamonada</taxon>
        <taxon>Preaxostyla</taxon>
        <taxon>Oxymonadida</taxon>
        <taxon>Streblomastigidae</taxon>
        <taxon>Streblomastix</taxon>
    </lineage>
</organism>
<evidence type="ECO:0000313" key="1">
    <source>
        <dbReference type="EMBL" id="KAA6379284.1"/>
    </source>
</evidence>
<dbReference type="Proteomes" id="UP000324800">
    <property type="component" value="Unassembled WGS sequence"/>
</dbReference>
<name>A0A5J4VAC4_9EUKA</name>